<dbReference type="AlphaFoldDB" id="A0A9R1CUD1"/>
<evidence type="ECO:0000313" key="2">
    <source>
        <dbReference type="Proteomes" id="UP000825483"/>
    </source>
</evidence>
<dbReference type="EMBL" id="BPUB01000001">
    <property type="protein sequence ID" value="GJG57547.1"/>
    <property type="molecule type" value="Genomic_DNA"/>
</dbReference>
<evidence type="ECO:0008006" key="3">
    <source>
        <dbReference type="Google" id="ProtNLM"/>
    </source>
</evidence>
<comment type="caution">
    <text evidence="1">The sequence shown here is derived from an EMBL/GenBank/DDBJ whole genome shotgun (WGS) entry which is preliminary data.</text>
</comment>
<accession>A0A9R1CUD1</accession>
<organism evidence="1 2">
    <name type="scientific">Prevotella lacticifex</name>
    <dbReference type="NCBI Taxonomy" id="2854755"/>
    <lineage>
        <taxon>Bacteria</taxon>
        <taxon>Pseudomonadati</taxon>
        <taxon>Bacteroidota</taxon>
        <taxon>Bacteroidia</taxon>
        <taxon>Bacteroidales</taxon>
        <taxon>Prevotellaceae</taxon>
        <taxon>Prevotella</taxon>
    </lineage>
</organism>
<sequence>MKQEYLYKYRTIENLDRDLAMIANDSFFAAGITDLNDDQECFLDGQLFINSLQILLKMFPGNKNSVENVKMTFEKYVSCRDKVGIFSLSKNPCVGMMWALYASMRRGYCIIYNKDALLKAPSSVYMNDRLMLEVKYSRLAPKADLRDISKGKLPQKLFGSKEAGWSAEEEVRIVTDRFGMQRLVPSALHGIIFGSEMSDKDKDKIKDTLKNRNVCFYQLQRKKNDYGYEYVLDEKFEISSDLDVATYLSPIKTECGVTDNFFVKLTVSPTTKEWLVTFLKSFRKKYADGNRQCNIWIFDKDTPKEQMDIQSEHFEDHLLAGWTIDIKEEELDSFVKL</sequence>
<reference evidence="1" key="1">
    <citation type="journal article" date="2022" name="Int. J. Syst. Evol. Microbiol.">
        <title>Prevotella lacticifex sp. nov., isolated from the rumen of cows.</title>
        <authorList>
            <person name="Shinkai T."/>
            <person name="Ikeyama N."/>
            <person name="Kumagai M."/>
            <person name="Ohmori H."/>
            <person name="Sakamoto M."/>
            <person name="Ohkuma M."/>
            <person name="Mitsumori M."/>
        </authorList>
    </citation>
    <scope>NUCLEOTIDE SEQUENCE</scope>
    <source>
        <strain evidence="1">R5076</strain>
    </source>
</reference>
<gene>
    <name evidence="1" type="ORF">PRLR5076_03980</name>
</gene>
<dbReference type="Proteomes" id="UP000825483">
    <property type="component" value="Unassembled WGS sequence"/>
</dbReference>
<dbReference type="InterPro" id="IPR021352">
    <property type="entry name" value="DUF2971"/>
</dbReference>
<keyword evidence="2" id="KW-1185">Reference proteome</keyword>
<protein>
    <recommendedName>
        <fullName evidence="3">DUF2971 domain-containing protein</fullName>
    </recommendedName>
</protein>
<dbReference type="GeneID" id="72468452"/>
<dbReference type="RefSeq" id="WP_223929519.1">
    <property type="nucleotide sequence ID" value="NZ_BPTU01000003.1"/>
</dbReference>
<proteinExistence type="predicted"/>
<dbReference type="Pfam" id="PF11185">
    <property type="entry name" value="DUF2971"/>
    <property type="match status" value="1"/>
</dbReference>
<evidence type="ECO:0000313" key="1">
    <source>
        <dbReference type="EMBL" id="GJG57547.1"/>
    </source>
</evidence>
<name>A0A9R1CUD1_9BACT</name>